<keyword evidence="5" id="KW-1185">Reference proteome</keyword>
<feature type="compositionally biased region" description="Polar residues" evidence="2">
    <location>
        <begin position="202"/>
        <end position="215"/>
    </location>
</feature>
<name>A0A0D0CVQ4_9AGAR</name>
<dbReference type="EMBL" id="KN834763">
    <property type="protein sequence ID" value="KIK63797.1"/>
    <property type="molecule type" value="Genomic_DNA"/>
</dbReference>
<dbReference type="PROSITE" id="PS50071">
    <property type="entry name" value="HOMEOBOX_2"/>
    <property type="match status" value="1"/>
</dbReference>
<sequence length="319" mass="35820">MRDAFDEGMHYPSPSQKRELLEQITALPNCGHYQIKNIERWFQKQRGRYQLTNTANLTRPVIAADPESESETELYPTITDSAEEKLRILFSELFNPSHKVISTWAELLGASVEDVEAWVAAEREALENPSPISDDTSQEFLPQEEQKPPRWRPLQREAKEVTSTEALFIRIPGQGSKRRLVSIDISKKDVVFKVPAKSRENSTVSERTEATSHVSSPRVIGWPGDVTEVEDRSSPTDDITSSRVSPEFIDDAFPPVKEELEADISAHSTKSPTPSVFAELSGSPDLDRLMKEEPKLDTIPPSSSTNVFTSFSLMQHLLG</sequence>
<feature type="compositionally biased region" description="Basic and acidic residues" evidence="2">
    <location>
        <begin position="144"/>
        <end position="157"/>
    </location>
</feature>
<protein>
    <recommendedName>
        <fullName evidence="3">Homeobox domain-containing protein</fullName>
    </recommendedName>
</protein>
<evidence type="ECO:0000313" key="4">
    <source>
        <dbReference type="EMBL" id="KIK63797.1"/>
    </source>
</evidence>
<evidence type="ECO:0000313" key="5">
    <source>
        <dbReference type="Proteomes" id="UP000053593"/>
    </source>
</evidence>
<feature type="DNA-binding region" description="Homeobox" evidence="1">
    <location>
        <begin position="3"/>
        <end position="53"/>
    </location>
</feature>
<dbReference type="Proteomes" id="UP000053593">
    <property type="component" value="Unassembled WGS sequence"/>
</dbReference>
<keyword evidence="1" id="KW-0238">DNA-binding</keyword>
<dbReference type="HOGENOM" id="CLU_871704_0_0_1"/>
<feature type="domain" description="Homeobox" evidence="3">
    <location>
        <begin position="1"/>
        <end position="52"/>
    </location>
</feature>
<feature type="region of interest" description="Disordered" evidence="2">
    <location>
        <begin position="126"/>
        <end position="157"/>
    </location>
</feature>
<organism evidence="4 5">
    <name type="scientific">Collybiopsis luxurians FD-317 M1</name>
    <dbReference type="NCBI Taxonomy" id="944289"/>
    <lineage>
        <taxon>Eukaryota</taxon>
        <taxon>Fungi</taxon>
        <taxon>Dikarya</taxon>
        <taxon>Basidiomycota</taxon>
        <taxon>Agaricomycotina</taxon>
        <taxon>Agaricomycetes</taxon>
        <taxon>Agaricomycetidae</taxon>
        <taxon>Agaricales</taxon>
        <taxon>Marasmiineae</taxon>
        <taxon>Omphalotaceae</taxon>
        <taxon>Collybiopsis</taxon>
        <taxon>Collybiopsis luxurians</taxon>
    </lineage>
</organism>
<evidence type="ECO:0000256" key="1">
    <source>
        <dbReference type="PROSITE-ProRule" id="PRU00108"/>
    </source>
</evidence>
<gene>
    <name evidence="4" type="ORF">GYMLUDRAFT_454432</name>
</gene>
<feature type="region of interest" description="Disordered" evidence="2">
    <location>
        <begin position="264"/>
        <end position="284"/>
    </location>
</feature>
<evidence type="ECO:0000259" key="3">
    <source>
        <dbReference type="PROSITE" id="PS50071"/>
    </source>
</evidence>
<keyword evidence="1" id="KW-0539">Nucleus</keyword>
<dbReference type="InterPro" id="IPR001356">
    <property type="entry name" value="HD"/>
</dbReference>
<dbReference type="OrthoDB" id="2646043at2759"/>
<evidence type="ECO:0000256" key="2">
    <source>
        <dbReference type="SAM" id="MobiDB-lite"/>
    </source>
</evidence>
<reference evidence="4 5" key="1">
    <citation type="submission" date="2014-04" db="EMBL/GenBank/DDBJ databases">
        <title>Evolutionary Origins and Diversification of the Mycorrhizal Mutualists.</title>
        <authorList>
            <consortium name="DOE Joint Genome Institute"/>
            <consortium name="Mycorrhizal Genomics Consortium"/>
            <person name="Kohler A."/>
            <person name="Kuo A."/>
            <person name="Nagy L.G."/>
            <person name="Floudas D."/>
            <person name="Copeland A."/>
            <person name="Barry K.W."/>
            <person name="Cichocki N."/>
            <person name="Veneault-Fourrey C."/>
            <person name="LaButti K."/>
            <person name="Lindquist E.A."/>
            <person name="Lipzen A."/>
            <person name="Lundell T."/>
            <person name="Morin E."/>
            <person name="Murat C."/>
            <person name="Riley R."/>
            <person name="Ohm R."/>
            <person name="Sun H."/>
            <person name="Tunlid A."/>
            <person name="Henrissat B."/>
            <person name="Grigoriev I.V."/>
            <person name="Hibbett D.S."/>
            <person name="Martin F."/>
        </authorList>
    </citation>
    <scope>NUCLEOTIDE SEQUENCE [LARGE SCALE GENOMIC DNA]</scope>
    <source>
        <strain evidence="4 5">FD-317 M1</strain>
    </source>
</reference>
<keyword evidence="1" id="KW-0371">Homeobox</keyword>
<dbReference type="AlphaFoldDB" id="A0A0D0CVQ4"/>
<feature type="region of interest" description="Disordered" evidence="2">
    <location>
        <begin position="202"/>
        <end position="250"/>
    </location>
</feature>
<comment type="subcellular location">
    <subcellularLocation>
        <location evidence="1">Nucleus</location>
    </subcellularLocation>
</comment>
<proteinExistence type="predicted"/>
<feature type="compositionally biased region" description="Polar residues" evidence="2">
    <location>
        <begin position="130"/>
        <end position="140"/>
    </location>
</feature>
<dbReference type="GO" id="GO:0003677">
    <property type="term" value="F:DNA binding"/>
    <property type="evidence" value="ECO:0007669"/>
    <property type="project" value="UniProtKB-UniRule"/>
</dbReference>
<accession>A0A0D0CVQ4</accession>
<dbReference type="GO" id="GO:0005634">
    <property type="term" value="C:nucleus"/>
    <property type="evidence" value="ECO:0007669"/>
    <property type="project" value="UniProtKB-SubCell"/>
</dbReference>